<sequence length="179" mass="19925">MSTIHKLRVILDTKEDIFRDIDVPADHTLEQLHSAVLNAFGIEDGEMASFFHTDENWAQGEEIPMVDMGGHPDAASMAQVHVEDLLVRPADRLLYVYDYLNMWTFFVEFVSTFEAIEGEEYPSVSLTYGDTPKEAPSKDFGGDAGKSSGSGLFGDAFDEGEGDDEEYDGDLHEGEGMWE</sequence>
<feature type="region of interest" description="Disordered" evidence="1">
    <location>
        <begin position="124"/>
        <end position="179"/>
    </location>
</feature>
<evidence type="ECO:0000256" key="1">
    <source>
        <dbReference type="SAM" id="MobiDB-lite"/>
    </source>
</evidence>
<dbReference type="RefSeq" id="WP_151691843.1">
    <property type="nucleotide sequence ID" value="NZ_BMGX01000002.1"/>
</dbReference>
<reference evidence="3 4" key="1">
    <citation type="submission" date="2019-10" db="EMBL/GenBank/DDBJ databases">
        <title>Genome sequence of Phaeocystidibacter marisrubri JCM30614 (type strain).</title>
        <authorList>
            <person name="Bowman J.P."/>
        </authorList>
    </citation>
    <scope>NUCLEOTIDE SEQUENCE [LARGE SCALE GENOMIC DNA]</scope>
    <source>
        <strain evidence="3 4">JCM 30614</strain>
    </source>
</reference>
<evidence type="ECO:0000313" key="3">
    <source>
        <dbReference type="EMBL" id="KAB2817272.1"/>
    </source>
</evidence>
<name>A0A6L3ZGY0_9FLAO</name>
<accession>A0A6L3ZGY0</accession>
<dbReference type="Proteomes" id="UP000484164">
    <property type="component" value="Unassembled WGS sequence"/>
</dbReference>
<dbReference type="Pfam" id="PF07929">
    <property type="entry name" value="PRiA4_ORF3"/>
    <property type="match status" value="1"/>
</dbReference>
<evidence type="ECO:0000313" key="4">
    <source>
        <dbReference type="Proteomes" id="UP000484164"/>
    </source>
</evidence>
<protein>
    <submittedName>
        <fullName evidence="3">Plasmid pRiA4b ORF-3 family protein</fullName>
    </submittedName>
</protein>
<dbReference type="OrthoDB" id="666725at2"/>
<dbReference type="InterPro" id="IPR012912">
    <property type="entry name" value="Plasmid_pRiA4b_Orf3-like"/>
</dbReference>
<dbReference type="AlphaFoldDB" id="A0A6L3ZGY0"/>
<comment type="caution">
    <text evidence="3">The sequence shown here is derived from an EMBL/GenBank/DDBJ whole genome shotgun (WGS) entry which is preliminary data.</text>
</comment>
<dbReference type="InterPro" id="IPR024047">
    <property type="entry name" value="MM3350-like_sf"/>
</dbReference>
<organism evidence="3 4">
    <name type="scientific">Phaeocystidibacter marisrubri</name>
    <dbReference type="NCBI Taxonomy" id="1577780"/>
    <lineage>
        <taxon>Bacteria</taxon>
        <taxon>Pseudomonadati</taxon>
        <taxon>Bacteroidota</taxon>
        <taxon>Flavobacteriia</taxon>
        <taxon>Flavobacteriales</taxon>
        <taxon>Phaeocystidibacteraceae</taxon>
        <taxon>Phaeocystidibacter</taxon>
    </lineage>
</organism>
<feature type="compositionally biased region" description="Basic and acidic residues" evidence="1">
    <location>
        <begin position="169"/>
        <end position="179"/>
    </location>
</feature>
<dbReference type="SUPFAM" id="SSF159941">
    <property type="entry name" value="MM3350-like"/>
    <property type="match status" value="1"/>
</dbReference>
<gene>
    <name evidence="3" type="ORF">F8C82_02455</name>
</gene>
<dbReference type="Gene3D" id="3.10.290.30">
    <property type="entry name" value="MM3350-like"/>
    <property type="match status" value="1"/>
</dbReference>
<dbReference type="EMBL" id="WBVQ01000001">
    <property type="protein sequence ID" value="KAB2817272.1"/>
    <property type="molecule type" value="Genomic_DNA"/>
</dbReference>
<feature type="compositionally biased region" description="Basic and acidic residues" evidence="1">
    <location>
        <begin position="131"/>
        <end position="141"/>
    </location>
</feature>
<evidence type="ECO:0000259" key="2">
    <source>
        <dbReference type="Pfam" id="PF07929"/>
    </source>
</evidence>
<keyword evidence="4" id="KW-1185">Reference proteome</keyword>
<proteinExistence type="predicted"/>
<feature type="compositionally biased region" description="Acidic residues" evidence="1">
    <location>
        <begin position="156"/>
        <end position="168"/>
    </location>
</feature>
<feature type="domain" description="Plasmid pRiA4b Orf3-like" evidence="2">
    <location>
        <begin position="5"/>
        <end position="144"/>
    </location>
</feature>